<gene>
    <name evidence="2" type="ORF">KAJ83_11305</name>
</gene>
<proteinExistence type="inferred from homology"/>
<dbReference type="PRINTS" id="PR00080">
    <property type="entry name" value="SDRFAMILY"/>
</dbReference>
<organism evidence="2 3">
    <name type="scientific">Marivibrio halodurans</name>
    <dbReference type="NCBI Taxonomy" id="2039722"/>
    <lineage>
        <taxon>Bacteria</taxon>
        <taxon>Pseudomonadati</taxon>
        <taxon>Pseudomonadota</taxon>
        <taxon>Alphaproteobacteria</taxon>
        <taxon>Rhodospirillales</taxon>
        <taxon>Rhodospirillaceae</taxon>
        <taxon>Marivibrio</taxon>
    </lineage>
</organism>
<evidence type="ECO:0000313" key="3">
    <source>
        <dbReference type="Proteomes" id="UP000672602"/>
    </source>
</evidence>
<evidence type="ECO:0000256" key="1">
    <source>
        <dbReference type="ARBA" id="ARBA00006484"/>
    </source>
</evidence>
<dbReference type="PANTHER" id="PTHR42879">
    <property type="entry name" value="3-OXOACYL-(ACYL-CARRIER-PROTEIN) REDUCTASE"/>
    <property type="match status" value="1"/>
</dbReference>
<name>A0A8J7V4E2_9PROT</name>
<accession>A0A8J7V4E2</accession>
<dbReference type="InterPro" id="IPR050259">
    <property type="entry name" value="SDR"/>
</dbReference>
<evidence type="ECO:0000313" key="2">
    <source>
        <dbReference type="EMBL" id="MBP5857599.1"/>
    </source>
</evidence>
<dbReference type="Gene3D" id="3.40.50.720">
    <property type="entry name" value="NAD(P)-binding Rossmann-like Domain"/>
    <property type="match status" value="1"/>
</dbReference>
<keyword evidence="3" id="KW-1185">Reference proteome</keyword>
<dbReference type="SUPFAM" id="SSF51735">
    <property type="entry name" value="NAD(P)-binding Rossmann-fold domains"/>
    <property type="match status" value="1"/>
</dbReference>
<dbReference type="RefSeq" id="WP_210682193.1">
    <property type="nucleotide sequence ID" value="NZ_JAGMWN010000005.1"/>
</dbReference>
<dbReference type="InterPro" id="IPR002347">
    <property type="entry name" value="SDR_fam"/>
</dbReference>
<dbReference type="Proteomes" id="UP000672602">
    <property type="component" value="Unassembled WGS sequence"/>
</dbReference>
<reference evidence="2" key="1">
    <citation type="submission" date="2021-04" db="EMBL/GenBank/DDBJ databases">
        <authorList>
            <person name="Zhang D.-C."/>
        </authorList>
    </citation>
    <scope>NUCLEOTIDE SEQUENCE</scope>
    <source>
        <strain evidence="2">CGMCC 1.15697</strain>
    </source>
</reference>
<protein>
    <submittedName>
        <fullName evidence="2">SDR family oxidoreductase</fullName>
    </submittedName>
</protein>
<comment type="caution">
    <text evidence="2">The sequence shown here is derived from an EMBL/GenBank/DDBJ whole genome shotgun (WGS) entry which is preliminary data.</text>
</comment>
<dbReference type="Pfam" id="PF13561">
    <property type="entry name" value="adh_short_C2"/>
    <property type="match status" value="1"/>
</dbReference>
<dbReference type="PRINTS" id="PR00081">
    <property type="entry name" value="GDHRDH"/>
</dbReference>
<dbReference type="EMBL" id="JAGMWN010000005">
    <property type="protein sequence ID" value="MBP5857599.1"/>
    <property type="molecule type" value="Genomic_DNA"/>
</dbReference>
<dbReference type="AlphaFoldDB" id="A0A8J7V4E2"/>
<sequence>MVSLANRNIVVTGLEEFVGRPVAETLAAEGARVLASDPGFADPEKRAAFEAENPSFLAAASTEPDVLAAEALERFEGRVDVLVSNDGFPAIRAPVAEAEAGDMRDGLEALVVRPFALAGKLVPAMRAAGGGRLLFVTSAAPLVGLPNYGMYATARGAQNAMVKSLARELARDNILVNAIAPNFVESPTYFPEELLADEAARAKILKNIPLGRLGAPREVAELVAFFASDKCGFVSGHVLPVAGGWA</sequence>
<comment type="similarity">
    <text evidence="1">Belongs to the short-chain dehydrogenases/reductases (SDR) family.</text>
</comment>
<dbReference type="InterPro" id="IPR036291">
    <property type="entry name" value="NAD(P)-bd_dom_sf"/>
</dbReference>